<comment type="catalytic activity">
    <reaction evidence="3">
        <text>inosine + phosphate = alpha-D-ribose 1-phosphate + hypoxanthine</text>
        <dbReference type="Rhea" id="RHEA:27646"/>
        <dbReference type="ChEBI" id="CHEBI:17368"/>
        <dbReference type="ChEBI" id="CHEBI:17596"/>
        <dbReference type="ChEBI" id="CHEBI:43474"/>
        <dbReference type="ChEBI" id="CHEBI:57720"/>
        <dbReference type="EC" id="2.4.2.1"/>
    </reaction>
</comment>
<comment type="catalytic activity">
    <reaction evidence="3">
        <text>uridine + phosphate = alpha-D-ribose 1-phosphate + uracil</text>
        <dbReference type="Rhea" id="RHEA:24388"/>
        <dbReference type="ChEBI" id="CHEBI:16704"/>
        <dbReference type="ChEBI" id="CHEBI:17568"/>
        <dbReference type="ChEBI" id="CHEBI:43474"/>
        <dbReference type="ChEBI" id="CHEBI:57720"/>
        <dbReference type="EC" id="2.4.2.2"/>
    </reaction>
</comment>
<dbReference type="GO" id="GO:0005829">
    <property type="term" value="C:cytosol"/>
    <property type="evidence" value="ECO:0007669"/>
    <property type="project" value="TreeGrafter"/>
</dbReference>
<dbReference type="Pfam" id="PF06865">
    <property type="entry name" value="Ppnp"/>
    <property type="match status" value="1"/>
</dbReference>
<proteinExistence type="inferred from homology"/>
<dbReference type="HAMAP" id="MF_01537">
    <property type="entry name" value="Nucleos_phosphorylase_PpnP"/>
    <property type="match status" value="1"/>
</dbReference>
<dbReference type="Gene3D" id="2.60.120.10">
    <property type="entry name" value="Jelly Rolls"/>
    <property type="match status" value="1"/>
</dbReference>
<dbReference type="GO" id="GO:0004731">
    <property type="term" value="F:purine-nucleoside phosphorylase activity"/>
    <property type="evidence" value="ECO:0007669"/>
    <property type="project" value="UniProtKB-UniRule"/>
</dbReference>
<dbReference type="GO" id="GO:0016154">
    <property type="term" value="F:pyrimidine-nucleoside phosphorylase activity"/>
    <property type="evidence" value="ECO:0007669"/>
    <property type="project" value="UniProtKB-UniRule"/>
</dbReference>
<dbReference type="Proteomes" id="UP000501868">
    <property type="component" value="Chromosome"/>
</dbReference>
<keyword evidence="2 3" id="KW-0808">Transferase</keyword>
<dbReference type="EC" id="2.4.2.2" evidence="3"/>
<comment type="function">
    <text evidence="3">Catalyzes the phosphorolysis of diverse nucleosides, yielding D-ribose 1-phosphate and the respective free bases. Can use uridine, adenosine, guanosine, cytidine, thymidine, inosine and xanthosine as substrates. Also catalyzes the reverse reactions.</text>
</comment>
<gene>
    <name evidence="3" type="primary">ppnP</name>
    <name evidence="4" type="ORF">HFZ78_06665</name>
</gene>
<evidence type="ECO:0000313" key="4">
    <source>
        <dbReference type="EMBL" id="QIZ06426.1"/>
    </source>
</evidence>
<dbReference type="CDD" id="cd20296">
    <property type="entry name" value="cupin_PpnP-like"/>
    <property type="match status" value="1"/>
</dbReference>
<reference evidence="4 5" key="1">
    <citation type="submission" date="2020-04" db="EMBL/GenBank/DDBJ databases">
        <title>Genome-Wide Identification of 5-Methylcytosine Sites in Bacterial Genomes By High-Throughput Sequencing of MspJI Restriction Fragments.</title>
        <authorList>
            <person name="Wu V."/>
        </authorList>
    </citation>
    <scope>NUCLEOTIDE SEQUENCE [LARGE SCALE GENOMIC DNA]</scope>
    <source>
        <strain evidence="4 5">S2</strain>
    </source>
</reference>
<sequence length="104" mass="11913">MSHFTNATITKKANIYFDGKVTSRTIQFQDGTQKTLGVMLPGDYEFSTSQKEEMEIQAGKLEYKLKGQDWELIQNQGVFYVPANESFLLKVHSIVDYCCSYLPE</sequence>
<evidence type="ECO:0000313" key="5">
    <source>
        <dbReference type="Proteomes" id="UP000501868"/>
    </source>
</evidence>
<dbReference type="PANTHER" id="PTHR36540">
    <property type="entry name" value="PYRIMIDINE/PURINE NUCLEOSIDE PHOSPHORYLASE"/>
    <property type="match status" value="1"/>
</dbReference>
<dbReference type="EMBL" id="CP051128">
    <property type="protein sequence ID" value="QIZ06426.1"/>
    <property type="molecule type" value="Genomic_DNA"/>
</dbReference>
<dbReference type="SUPFAM" id="SSF51182">
    <property type="entry name" value="RmlC-like cupins"/>
    <property type="match status" value="1"/>
</dbReference>
<reference evidence="4 5" key="2">
    <citation type="submission" date="2020-04" db="EMBL/GenBank/DDBJ databases">
        <authorList>
            <person name="Fomenkov A."/>
            <person name="Anton B.P."/>
            <person name="Roberts R.J."/>
        </authorList>
    </citation>
    <scope>NUCLEOTIDE SEQUENCE [LARGE SCALE GENOMIC DNA]</scope>
    <source>
        <strain evidence="4 5">S2</strain>
    </source>
</reference>
<keyword evidence="1 3" id="KW-0328">Glycosyltransferase</keyword>
<dbReference type="PANTHER" id="PTHR36540:SF1">
    <property type="entry name" value="PYRIMIDINE_PURINE NUCLEOSIDE PHOSPHORYLASE"/>
    <property type="match status" value="1"/>
</dbReference>
<comment type="catalytic activity">
    <reaction evidence="3">
        <text>a purine D-ribonucleoside + phosphate = a purine nucleobase + alpha-D-ribose 1-phosphate</text>
        <dbReference type="Rhea" id="RHEA:19805"/>
        <dbReference type="ChEBI" id="CHEBI:26386"/>
        <dbReference type="ChEBI" id="CHEBI:43474"/>
        <dbReference type="ChEBI" id="CHEBI:57720"/>
        <dbReference type="ChEBI" id="CHEBI:142355"/>
        <dbReference type="EC" id="2.4.2.1"/>
    </reaction>
</comment>
<dbReference type="EC" id="2.4.2.1" evidence="3"/>
<comment type="similarity">
    <text evidence="3">Belongs to the nucleoside phosphorylase PpnP family.</text>
</comment>
<evidence type="ECO:0000256" key="3">
    <source>
        <dbReference type="HAMAP-Rule" id="MF_01537"/>
    </source>
</evidence>
<dbReference type="InterPro" id="IPR014710">
    <property type="entry name" value="RmlC-like_jellyroll"/>
</dbReference>
<dbReference type="InterPro" id="IPR009664">
    <property type="entry name" value="Ppnp"/>
</dbReference>
<dbReference type="InterPro" id="IPR011051">
    <property type="entry name" value="RmlC_Cupin_sf"/>
</dbReference>
<comment type="catalytic activity">
    <reaction evidence="3">
        <text>adenosine + phosphate = alpha-D-ribose 1-phosphate + adenine</text>
        <dbReference type="Rhea" id="RHEA:27642"/>
        <dbReference type="ChEBI" id="CHEBI:16335"/>
        <dbReference type="ChEBI" id="CHEBI:16708"/>
        <dbReference type="ChEBI" id="CHEBI:43474"/>
        <dbReference type="ChEBI" id="CHEBI:57720"/>
        <dbReference type="EC" id="2.4.2.1"/>
    </reaction>
</comment>
<evidence type="ECO:0000256" key="2">
    <source>
        <dbReference type="ARBA" id="ARBA00022679"/>
    </source>
</evidence>
<comment type="catalytic activity">
    <reaction evidence="3">
        <text>guanosine + phosphate = alpha-D-ribose 1-phosphate + guanine</text>
        <dbReference type="Rhea" id="RHEA:13233"/>
        <dbReference type="ChEBI" id="CHEBI:16235"/>
        <dbReference type="ChEBI" id="CHEBI:16750"/>
        <dbReference type="ChEBI" id="CHEBI:43474"/>
        <dbReference type="ChEBI" id="CHEBI:57720"/>
        <dbReference type="EC" id="2.4.2.1"/>
    </reaction>
</comment>
<organism evidence="4 5">
    <name type="scientific">Priestia megaterium</name>
    <name type="common">Bacillus megaterium</name>
    <dbReference type="NCBI Taxonomy" id="1404"/>
    <lineage>
        <taxon>Bacteria</taxon>
        <taxon>Bacillati</taxon>
        <taxon>Bacillota</taxon>
        <taxon>Bacilli</taxon>
        <taxon>Bacillales</taxon>
        <taxon>Bacillaceae</taxon>
        <taxon>Priestia</taxon>
    </lineage>
</organism>
<evidence type="ECO:0000256" key="1">
    <source>
        <dbReference type="ARBA" id="ARBA00022676"/>
    </source>
</evidence>
<name>A0A6H1NYR6_PRIMG</name>
<protein>
    <recommendedName>
        <fullName evidence="3">Pyrimidine/purine nucleoside phosphorylase</fullName>
        <ecNumber evidence="3">2.4.2.1</ecNumber>
        <ecNumber evidence="3">2.4.2.2</ecNumber>
    </recommendedName>
    <alternativeName>
        <fullName evidence="3">Adenosine phosphorylase</fullName>
    </alternativeName>
    <alternativeName>
        <fullName evidence="3">Cytidine phosphorylase</fullName>
    </alternativeName>
    <alternativeName>
        <fullName evidence="3">Guanosine phosphorylase</fullName>
    </alternativeName>
    <alternativeName>
        <fullName evidence="3">Inosine phosphorylase</fullName>
    </alternativeName>
    <alternativeName>
        <fullName evidence="3">Thymidine phosphorylase</fullName>
    </alternativeName>
    <alternativeName>
        <fullName evidence="3">Uridine phosphorylase</fullName>
    </alternativeName>
    <alternativeName>
        <fullName evidence="3">Xanthosine phosphorylase</fullName>
    </alternativeName>
</protein>
<comment type="catalytic activity">
    <reaction evidence="3">
        <text>xanthosine + phosphate = alpha-D-ribose 1-phosphate + xanthine</text>
        <dbReference type="Rhea" id="RHEA:27638"/>
        <dbReference type="ChEBI" id="CHEBI:17712"/>
        <dbReference type="ChEBI" id="CHEBI:18107"/>
        <dbReference type="ChEBI" id="CHEBI:43474"/>
        <dbReference type="ChEBI" id="CHEBI:57720"/>
        <dbReference type="EC" id="2.4.2.1"/>
    </reaction>
</comment>
<accession>A0A6H1NYR6</accession>
<comment type="catalytic activity">
    <reaction evidence="3">
        <text>cytidine + phosphate = cytosine + alpha-D-ribose 1-phosphate</text>
        <dbReference type="Rhea" id="RHEA:52540"/>
        <dbReference type="ChEBI" id="CHEBI:16040"/>
        <dbReference type="ChEBI" id="CHEBI:17562"/>
        <dbReference type="ChEBI" id="CHEBI:43474"/>
        <dbReference type="ChEBI" id="CHEBI:57720"/>
        <dbReference type="EC" id="2.4.2.2"/>
    </reaction>
</comment>
<dbReference type="AlphaFoldDB" id="A0A6H1NYR6"/>
<comment type="catalytic activity">
    <reaction evidence="3">
        <text>thymidine + phosphate = 2-deoxy-alpha-D-ribose 1-phosphate + thymine</text>
        <dbReference type="Rhea" id="RHEA:16037"/>
        <dbReference type="ChEBI" id="CHEBI:17748"/>
        <dbReference type="ChEBI" id="CHEBI:17821"/>
        <dbReference type="ChEBI" id="CHEBI:43474"/>
        <dbReference type="ChEBI" id="CHEBI:57259"/>
        <dbReference type="EC" id="2.4.2.2"/>
    </reaction>
</comment>